<keyword evidence="6" id="KW-0238">DNA-binding</keyword>
<keyword evidence="5" id="KW-0805">Transcription regulation</keyword>
<reference evidence="11" key="1">
    <citation type="submission" date="2023-05" db="EMBL/GenBank/DDBJ databases">
        <title>Nepenthes gracilis genome sequencing.</title>
        <authorList>
            <person name="Fukushima K."/>
        </authorList>
    </citation>
    <scope>NUCLEOTIDE SEQUENCE</scope>
    <source>
        <strain evidence="11">SING2019-196</strain>
    </source>
</reference>
<evidence type="ECO:0000256" key="5">
    <source>
        <dbReference type="ARBA" id="ARBA00023015"/>
    </source>
</evidence>
<evidence type="ECO:0000256" key="1">
    <source>
        <dbReference type="ARBA" id="ARBA00022723"/>
    </source>
</evidence>
<proteinExistence type="predicted"/>
<dbReference type="InterPro" id="IPR031140">
    <property type="entry name" value="IDD1-16"/>
</dbReference>
<sequence>MTTSFLESSCTFELALSLSLSLSLRRRNILFDSDQKQETKDRDLNPYQSCKAKMAEEAISNDFIKTLVGSNPSAPKRKRNLPGNPDPGAEVIALSPSALLATNRFFCEICGKGFRRDQNLQLHRRGHNLPWKLKQRSTKEPMKRVYVCPENTCVHHHPSRALGDLSGIKKHFCRKHGEKKWRCEKCDKSYAVQSDWKAHSKTCGTREYKCDCGTIFSRRDGFITHRAFCNALAEETERLNVASHCSIDVGASLVSGIIPQHLSSIFRPLQGRDETEIKYDDNPIFSCSNSRASDGSQLNWVYGNKASSTKEEIASVLLPLSGTVPSLFSFQHQVVASSSSAHMSATALLQKAAEIGSNSADPLFLENLGIKSNCNSIVVEDGKKYSGVFASNSTRVKLGSDLEISVDEPERYGPAANRQKILGDRHDSTGRHSRDFLGVNIESGCRSSSTNGRI</sequence>
<evidence type="ECO:0000256" key="4">
    <source>
        <dbReference type="ARBA" id="ARBA00022833"/>
    </source>
</evidence>
<keyword evidence="4" id="KW-0862">Zinc</keyword>
<dbReference type="GO" id="GO:0005634">
    <property type="term" value="C:nucleus"/>
    <property type="evidence" value="ECO:0007669"/>
    <property type="project" value="TreeGrafter"/>
</dbReference>
<evidence type="ECO:0000256" key="7">
    <source>
        <dbReference type="ARBA" id="ARBA00023163"/>
    </source>
</evidence>
<evidence type="ECO:0000256" key="2">
    <source>
        <dbReference type="ARBA" id="ARBA00022737"/>
    </source>
</evidence>
<feature type="domain" description="C2H2-type" evidence="10">
    <location>
        <begin position="105"/>
        <end position="127"/>
    </location>
</feature>
<comment type="caution">
    <text evidence="11">The sequence shown here is derived from an EMBL/GenBank/DDBJ whole genome shotgun (WGS) entry which is preliminary data.</text>
</comment>
<accession>A0AAD3P3G2</accession>
<organism evidence="11 12">
    <name type="scientific">Nepenthes gracilis</name>
    <name type="common">Slender pitcher plant</name>
    <dbReference type="NCBI Taxonomy" id="150966"/>
    <lineage>
        <taxon>Eukaryota</taxon>
        <taxon>Viridiplantae</taxon>
        <taxon>Streptophyta</taxon>
        <taxon>Embryophyta</taxon>
        <taxon>Tracheophyta</taxon>
        <taxon>Spermatophyta</taxon>
        <taxon>Magnoliopsida</taxon>
        <taxon>eudicotyledons</taxon>
        <taxon>Gunneridae</taxon>
        <taxon>Pentapetalae</taxon>
        <taxon>Caryophyllales</taxon>
        <taxon>Nepenthaceae</taxon>
        <taxon>Nepenthes</taxon>
    </lineage>
</organism>
<dbReference type="InterPro" id="IPR055185">
    <property type="entry name" value="C2CH-4th_BIRD-IDD"/>
</dbReference>
<dbReference type="Gene3D" id="3.30.160.60">
    <property type="entry name" value="Classic Zinc Finger"/>
    <property type="match status" value="2"/>
</dbReference>
<evidence type="ECO:0000259" key="10">
    <source>
        <dbReference type="PROSITE" id="PS50157"/>
    </source>
</evidence>
<dbReference type="InterPro" id="IPR055187">
    <property type="entry name" value="C2CH-3rd_BIRD-IDD"/>
</dbReference>
<dbReference type="InterPro" id="IPR055186">
    <property type="entry name" value="C2H2-2nd_BIRD-IDD"/>
</dbReference>
<evidence type="ECO:0000256" key="9">
    <source>
        <dbReference type="SAM" id="MobiDB-lite"/>
    </source>
</evidence>
<evidence type="ECO:0000313" key="12">
    <source>
        <dbReference type="Proteomes" id="UP001279734"/>
    </source>
</evidence>
<dbReference type="FunFam" id="3.30.160.60:FF:000131">
    <property type="entry name" value="protein indeterminate-domain 5, chloroplastic-like"/>
    <property type="match status" value="1"/>
</dbReference>
<keyword evidence="1" id="KW-0479">Metal-binding</keyword>
<dbReference type="SMART" id="SM00355">
    <property type="entry name" value="ZnF_C2H2"/>
    <property type="match status" value="2"/>
</dbReference>
<dbReference type="GO" id="GO:0003677">
    <property type="term" value="F:DNA binding"/>
    <property type="evidence" value="ECO:0007669"/>
    <property type="project" value="UniProtKB-KW"/>
</dbReference>
<evidence type="ECO:0000256" key="3">
    <source>
        <dbReference type="ARBA" id="ARBA00022771"/>
    </source>
</evidence>
<dbReference type="InterPro" id="IPR013087">
    <property type="entry name" value="Znf_C2H2_type"/>
</dbReference>
<dbReference type="PANTHER" id="PTHR10593">
    <property type="entry name" value="SERINE/THREONINE-PROTEIN KINASE RIO"/>
    <property type="match status" value="1"/>
</dbReference>
<dbReference type="SUPFAM" id="SSF57667">
    <property type="entry name" value="beta-beta-alpha zinc fingers"/>
    <property type="match status" value="1"/>
</dbReference>
<dbReference type="Pfam" id="PF22992">
    <property type="entry name" value="C2CH-4th_BIRD-IDD"/>
    <property type="match status" value="1"/>
</dbReference>
<dbReference type="GO" id="GO:0008270">
    <property type="term" value="F:zinc ion binding"/>
    <property type="evidence" value="ECO:0007669"/>
    <property type="project" value="UniProtKB-KW"/>
</dbReference>
<dbReference type="Proteomes" id="UP001279734">
    <property type="component" value="Unassembled WGS sequence"/>
</dbReference>
<keyword evidence="7" id="KW-0804">Transcription</keyword>
<dbReference type="GO" id="GO:0003700">
    <property type="term" value="F:DNA-binding transcription factor activity"/>
    <property type="evidence" value="ECO:0007669"/>
    <property type="project" value="TreeGrafter"/>
</dbReference>
<dbReference type="Pfam" id="PF00096">
    <property type="entry name" value="zf-C2H2"/>
    <property type="match status" value="1"/>
</dbReference>
<keyword evidence="3 8" id="KW-0863">Zinc-finger</keyword>
<name>A0AAD3P3G2_NEPGR</name>
<dbReference type="EMBL" id="BSYO01000001">
    <property type="protein sequence ID" value="GMG98557.1"/>
    <property type="molecule type" value="Genomic_DNA"/>
</dbReference>
<protein>
    <recommendedName>
        <fullName evidence="10">C2H2-type domain-containing protein</fullName>
    </recommendedName>
</protein>
<feature type="region of interest" description="Disordered" evidence="9">
    <location>
        <begin position="69"/>
        <end position="88"/>
    </location>
</feature>
<evidence type="ECO:0000256" key="8">
    <source>
        <dbReference type="PROSITE-ProRule" id="PRU00042"/>
    </source>
</evidence>
<keyword evidence="2" id="KW-0677">Repeat</keyword>
<dbReference type="PROSITE" id="PS00028">
    <property type="entry name" value="ZINC_FINGER_C2H2_1"/>
    <property type="match status" value="1"/>
</dbReference>
<dbReference type="InterPro" id="IPR036236">
    <property type="entry name" value="Znf_C2H2_sf"/>
</dbReference>
<dbReference type="PROSITE" id="PS50157">
    <property type="entry name" value="ZINC_FINGER_C2H2_2"/>
    <property type="match status" value="1"/>
</dbReference>
<dbReference type="AlphaFoldDB" id="A0AAD3P3G2"/>
<gene>
    <name evidence="11" type="ORF">Nepgr_000397</name>
</gene>
<keyword evidence="12" id="KW-1185">Reference proteome</keyword>
<dbReference type="FunFam" id="3.30.160.60:FF:000554">
    <property type="entry name" value="protein indeterminate-domain 12-like"/>
    <property type="match status" value="1"/>
</dbReference>
<dbReference type="Pfam" id="PF22996">
    <property type="entry name" value="C2H2-2nd_BIRD-IDD"/>
    <property type="match status" value="1"/>
</dbReference>
<dbReference type="PANTHER" id="PTHR10593:SF239">
    <property type="entry name" value="C2H2-TYPE DOMAIN-CONTAINING PROTEIN"/>
    <property type="match status" value="1"/>
</dbReference>
<evidence type="ECO:0000256" key="6">
    <source>
        <dbReference type="ARBA" id="ARBA00023125"/>
    </source>
</evidence>
<dbReference type="Pfam" id="PF22995">
    <property type="entry name" value="C2CH-3rd_BIRD-IDD"/>
    <property type="match status" value="1"/>
</dbReference>
<evidence type="ECO:0000313" key="11">
    <source>
        <dbReference type="EMBL" id="GMG98557.1"/>
    </source>
</evidence>